<name>A0A164S890_9AGAM</name>
<dbReference type="Proteomes" id="UP000076722">
    <property type="component" value="Unassembled WGS sequence"/>
</dbReference>
<feature type="chain" id="PRO_5007853111" description="Ecp2 effector protein domain-containing protein" evidence="1">
    <location>
        <begin position="23"/>
        <end position="196"/>
    </location>
</feature>
<evidence type="ECO:0000313" key="3">
    <source>
        <dbReference type="Proteomes" id="UP000076722"/>
    </source>
</evidence>
<sequence>MAIVSLWWKTFSLTVLVSLAFASGFDIAGCADAVATTSQLILAGTELVNVTEWACGPTTIPARKSVSVPLHVRNFGKRWDPSQGCPVADISCTPPVPPPPPRSPIKLSDCQAWDTLLTTNPSTFTVGPNNAMTWVGSQSQTCIWVLVNTASSTLTWSTTTAAGIGLGLANFCVHPGPPPTLTTGGECIVPGETWYF</sequence>
<organism evidence="2 3">
    <name type="scientific">Sistotremastrum niveocremeum HHB9708</name>
    <dbReference type="NCBI Taxonomy" id="1314777"/>
    <lineage>
        <taxon>Eukaryota</taxon>
        <taxon>Fungi</taxon>
        <taxon>Dikarya</taxon>
        <taxon>Basidiomycota</taxon>
        <taxon>Agaricomycotina</taxon>
        <taxon>Agaricomycetes</taxon>
        <taxon>Sistotremastrales</taxon>
        <taxon>Sistotremastraceae</taxon>
        <taxon>Sertulicium</taxon>
        <taxon>Sertulicium niveocremeum</taxon>
    </lineage>
</organism>
<proteinExistence type="predicted"/>
<protein>
    <recommendedName>
        <fullName evidence="4">Ecp2 effector protein domain-containing protein</fullName>
    </recommendedName>
</protein>
<reference evidence="2 3" key="1">
    <citation type="journal article" date="2016" name="Mol. Biol. Evol.">
        <title>Comparative Genomics of Early-Diverging Mushroom-Forming Fungi Provides Insights into the Origins of Lignocellulose Decay Capabilities.</title>
        <authorList>
            <person name="Nagy L.G."/>
            <person name="Riley R."/>
            <person name="Tritt A."/>
            <person name="Adam C."/>
            <person name="Daum C."/>
            <person name="Floudas D."/>
            <person name="Sun H."/>
            <person name="Yadav J.S."/>
            <person name="Pangilinan J."/>
            <person name="Larsson K.H."/>
            <person name="Matsuura K."/>
            <person name="Barry K."/>
            <person name="Labutti K."/>
            <person name="Kuo R."/>
            <person name="Ohm R.A."/>
            <person name="Bhattacharya S.S."/>
            <person name="Shirouzu T."/>
            <person name="Yoshinaga Y."/>
            <person name="Martin F.M."/>
            <person name="Grigoriev I.V."/>
            <person name="Hibbett D.S."/>
        </authorList>
    </citation>
    <scope>NUCLEOTIDE SEQUENCE [LARGE SCALE GENOMIC DNA]</scope>
    <source>
        <strain evidence="2 3">HHB9708</strain>
    </source>
</reference>
<keyword evidence="3" id="KW-1185">Reference proteome</keyword>
<evidence type="ECO:0008006" key="4">
    <source>
        <dbReference type="Google" id="ProtNLM"/>
    </source>
</evidence>
<keyword evidence="1" id="KW-0732">Signal</keyword>
<gene>
    <name evidence="2" type="ORF">SISNIDRAFT_551062</name>
</gene>
<evidence type="ECO:0000313" key="2">
    <source>
        <dbReference type="EMBL" id="KZS91238.1"/>
    </source>
</evidence>
<dbReference type="AlphaFoldDB" id="A0A164S890"/>
<accession>A0A164S890</accession>
<feature type="signal peptide" evidence="1">
    <location>
        <begin position="1"/>
        <end position="22"/>
    </location>
</feature>
<dbReference type="EMBL" id="KV419416">
    <property type="protein sequence ID" value="KZS91238.1"/>
    <property type="molecule type" value="Genomic_DNA"/>
</dbReference>
<evidence type="ECO:0000256" key="1">
    <source>
        <dbReference type="SAM" id="SignalP"/>
    </source>
</evidence>